<comment type="caution">
    <text evidence="1">The sequence shown here is derived from an EMBL/GenBank/DDBJ whole genome shotgun (WGS) entry which is preliminary data.</text>
</comment>
<accession>A0ACC3AUF3</accession>
<keyword evidence="2" id="KW-1185">Reference proteome</keyword>
<gene>
    <name evidence="1" type="ORF">N8T08_009148</name>
</gene>
<evidence type="ECO:0000313" key="2">
    <source>
        <dbReference type="Proteomes" id="UP001177260"/>
    </source>
</evidence>
<proteinExistence type="predicted"/>
<evidence type="ECO:0000313" key="1">
    <source>
        <dbReference type="EMBL" id="KAK1141357.1"/>
    </source>
</evidence>
<reference evidence="1 2" key="1">
    <citation type="journal article" date="2023" name="ACS Omega">
        <title>Identification of the Neoaspergillic Acid Biosynthesis Gene Cluster by Establishing an In Vitro CRISPR-Ribonucleoprotein Genetic System in Aspergillus melleus.</title>
        <authorList>
            <person name="Yuan B."/>
            <person name="Grau M.F."/>
            <person name="Murata R.M."/>
            <person name="Torok T."/>
            <person name="Venkateswaran K."/>
            <person name="Stajich J.E."/>
            <person name="Wang C.C.C."/>
        </authorList>
    </citation>
    <scope>NUCLEOTIDE SEQUENCE [LARGE SCALE GENOMIC DNA]</scope>
    <source>
        <strain evidence="1 2">IMV 1140</strain>
    </source>
</reference>
<dbReference type="EMBL" id="JAOPJF010000065">
    <property type="protein sequence ID" value="KAK1141357.1"/>
    <property type="molecule type" value="Genomic_DNA"/>
</dbReference>
<sequence length="239" mass="28225">MADPSSISREQNHADSPSREARAPQRSQAPRPPRERTPVVERVPQRRREPQAPARVVEVHNGPHVSRDTEQEQGRRKGDRQVRFANALDYEEDVRKGHQYPRTPMQPRRDHSLPGRYRNVTRSTSPQGGVSTGRPYIETRTPRYERTRDAAPRPSISLETNRPRPRIIQDGNRHVEEAGQRILAEARRRQARERFTRDLKSYTAWRPWNRRSERLHESEIGDDRVSDDRGTRRYGWRWR</sequence>
<organism evidence="1 2">
    <name type="scientific">Aspergillus melleus</name>
    <dbReference type="NCBI Taxonomy" id="138277"/>
    <lineage>
        <taxon>Eukaryota</taxon>
        <taxon>Fungi</taxon>
        <taxon>Dikarya</taxon>
        <taxon>Ascomycota</taxon>
        <taxon>Pezizomycotina</taxon>
        <taxon>Eurotiomycetes</taxon>
        <taxon>Eurotiomycetidae</taxon>
        <taxon>Eurotiales</taxon>
        <taxon>Aspergillaceae</taxon>
        <taxon>Aspergillus</taxon>
        <taxon>Aspergillus subgen. Circumdati</taxon>
    </lineage>
</organism>
<dbReference type="Proteomes" id="UP001177260">
    <property type="component" value="Unassembled WGS sequence"/>
</dbReference>
<protein>
    <submittedName>
        <fullName evidence="1">Uncharacterized protein</fullName>
    </submittedName>
</protein>
<name>A0ACC3AUF3_9EURO</name>